<dbReference type="Proteomes" id="UP001500975">
    <property type="component" value="Unassembled WGS sequence"/>
</dbReference>
<sequence>MATGPVPADAAVTREELHFRRIDMRGFRRGDGLFEVEGRLTDQKTHDFEHPAPGRRVPAGEFVHDMGVRLVFDADMVVRDVQTFTNRFPYPACPGGAHALQSINGLRMADGWSREVRARLRGAAACTHLMEILMPMATAAFQALGPLRMTQPERCDAQGRPLQIDSCYAYAADGEIVLQRWPRFHKAPGA</sequence>
<keyword evidence="2" id="KW-1185">Reference proteome</keyword>
<proteinExistence type="predicted"/>
<protein>
    <submittedName>
        <fullName evidence="1">DUF2889 domain-containing protein</fullName>
    </submittedName>
</protein>
<dbReference type="RefSeq" id="WP_345540617.1">
    <property type="nucleotide sequence ID" value="NZ_BAABGJ010000079.1"/>
</dbReference>
<dbReference type="Pfam" id="PF11136">
    <property type="entry name" value="DUF2889"/>
    <property type="match status" value="1"/>
</dbReference>
<dbReference type="InterPro" id="IPR021312">
    <property type="entry name" value="DUF2889"/>
</dbReference>
<accession>A0ABP8I8N8</accession>
<name>A0ABP8I8N8_9BURK</name>
<organism evidence="1 2">
    <name type="scientific">Variovorax defluvii</name>
    <dbReference type="NCBI Taxonomy" id="913761"/>
    <lineage>
        <taxon>Bacteria</taxon>
        <taxon>Pseudomonadati</taxon>
        <taxon>Pseudomonadota</taxon>
        <taxon>Betaproteobacteria</taxon>
        <taxon>Burkholderiales</taxon>
        <taxon>Comamonadaceae</taxon>
        <taxon>Variovorax</taxon>
    </lineage>
</organism>
<evidence type="ECO:0000313" key="1">
    <source>
        <dbReference type="EMBL" id="GAA4353561.1"/>
    </source>
</evidence>
<gene>
    <name evidence="1" type="ORF">GCM10023165_43830</name>
</gene>
<comment type="caution">
    <text evidence="1">The sequence shown here is derived from an EMBL/GenBank/DDBJ whole genome shotgun (WGS) entry which is preliminary data.</text>
</comment>
<evidence type="ECO:0000313" key="2">
    <source>
        <dbReference type="Proteomes" id="UP001500975"/>
    </source>
</evidence>
<dbReference type="EMBL" id="BAABGJ010000079">
    <property type="protein sequence ID" value="GAA4353561.1"/>
    <property type="molecule type" value="Genomic_DNA"/>
</dbReference>
<reference evidence="2" key="1">
    <citation type="journal article" date="2019" name="Int. J. Syst. Evol. Microbiol.">
        <title>The Global Catalogue of Microorganisms (GCM) 10K type strain sequencing project: providing services to taxonomists for standard genome sequencing and annotation.</title>
        <authorList>
            <consortium name="The Broad Institute Genomics Platform"/>
            <consortium name="The Broad Institute Genome Sequencing Center for Infectious Disease"/>
            <person name="Wu L."/>
            <person name="Ma J."/>
        </authorList>
    </citation>
    <scope>NUCLEOTIDE SEQUENCE [LARGE SCALE GENOMIC DNA]</scope>
    <source>
        <strain evidence="2">JCM 17804</strain>
    </source>
</reference>